<evidence type="ECO:0000256" key="2">
    <source>
        <dbReference type="SAM" id="Phobius"/>
    </source>
</evidence>
<gene>
    <name evidence="3" type="ORF">SNA_04555</name>
</gene>
<evidence type="ECO:0000256" key="1">
    <source>
        <dbReference type="SAM" id="MobiDB-lite"/>
    </source>
</evidence>
<sequence>MTSTSVSTNASMSTATSTSTSVSTAQGAAPGAPSVHRRALITWLAIYPTVTLVLGLLGPVTAQLPLFVRTLILTAIIVPIAAYGLIPLLMKANAALTRRRR</sequence>
<name>A0A0D7CT20_9ACTN</name>
<proteinExistence type="predicted"/>
<feature type="compositionally biased region" description="Low complexity" evidence="1">
    <location>
        <begin position="1"/>
        <end position="24"/>
    </location>
</feature>
<dbReference type="AlphaFoldDB" id="A0A0D7CT20"/>
<protein>
    <submittedName>
        <fullName evidence="3">Uncharacterized protein</fullName>
    </submittedName>
</protein>
<dbReference type="Proteomes" id="UP000032458">
    <property type="component" value="Unassembled WGS sequence"/>
</dbReference>
<evidence type="ECO:0000313" key="4">
    <source>
        <dbReference type="Proteomes" id="UP000032458"/>
    </source>
</evidence>
<dbReference type="PATRIC" id="fig|1240678.4.peg.962"/>
<keyword evidence="2" id="KW-1133">Transmembrane helix</keyword>
<accession>A0A0D7CT20</accession>
<keyword evidence="2" id="KW-0472">Membrane</keyword>
<comment type="caution">
    <text evidence="3">The sequence shown here is derived from an EMBL/GenBank/DDBJ whole genome shotgun (WGS) entry which is preliminary data.</text>
</comment>
<feature type="transmembrane region" description="Helical" evidence="2">
    <location>
        <begin position="66"/>
        <end position="90"/>
    </location>
</feature>
<feature type="transmembrane region" description="Helical" evidence="2">
    <location>
        <begin position="40"/>
        <end position="60"/>
    </location>
</feature>
<reference evidence="3 4" key="1">
    <citation type="submission" date="2014-09" db="EMBL/GenBank/DDBJ databases">
        <title>Draft genome sequence of Streptomyces natalensis ATCC 27448, producer of the antifungal pimaricin.</title>
        <authorList>
            <person name="Mendes M.V."/>
            <person name="Beites T."/>
            <person name="Pires S."/>
            <person name="Santos C.L."/>
            <person name="Moradas-Ferreira P."/>
        </authorList>
    </citation>
    <scope>NUCLEOTIDE SEQUENCE [LARGE SCALE GENOMIC DNA]</scope>
    <source>
        <strain evidence="3 4">ATCC 27448</strain>
    </source>
</reference>
<keyword evidence="4" id="KW-1185">Reference proteome</keyword>
<keyword evidence="2" id="KW-0812">Transmembrane</keyword>
<organism evidence="3 4">
    <name type="scientific">Streptomyces natalensis ATCC 27448</name>
    <dbReference type="NCBI Taxonomy" id="1240678"/>
    <lineage>
        <taxon>Bacteria</taxon>
        <taxon>Bacillati</taxon>
        <taxon>Actinomycetota</taxon>
        <taxon>Actinomycetes</taxon>
        <taxon>Kitasatosporales</taxon>
        <taxon>Streptomycetaceae</taxon>
        <taxon>Streptomyces</taxon>
    </lineage>
</organism>
<feature type="region of interest" description="Disordered" evidence="1">
    <location>
        <begin position="1"/>
        <end position="32"/>
    </location>
</feature>
<evidence type="ECO:0000313" key="3">
    <source>
        <dbReference type="EMBL" id="KIZ19000.1"/>
    </source>
</evidence>
<dbReference type="EMBL" id="JRKI01000006">
    <property type="protein sequence ID" value="KIZ19000.1"/>
    <property type="molecule type" value="Genomic_DNA"/>
</dbReference>